<proteinExistence type="predicted"/>
<keyword evidence="7" id="KW-0460">Magnesium</keyword>
<dbReference type="GO" id="GO:0046656">
    <property type="term" value="P:folic acid biosynthetic process"/>
    <property type="evidence" value="ECO:0007669"/>
    <property type="project" value="UniProtKB-KW"/>
</dbReference>
<dbReference type="EC" id="2.5.1.15" evidence="4"/>
<name>A0A7K4HNW2_9EURY</name>
<evidence type="ECO:0000313" key="10">
    <source>
        <dbReference type="EMBL" id="NVO66518.1"/>
    </source>
</evidence>
<comment type="caution">
    <text evidence="10">The sequence shown here is derived from an EMBL/GenBank/DDBJ whole genome shotgun (WGS) entry which is preliminary data.</text>
</comment>
<dbReference type="RefSeq" id="WP_176788203.1">
    <property type="nucleotide sequence ID" value="NZ_JABXWR010000001.1"/>
</dbReference>
<gene>
    <name evidence="10" type="primary">folP</name>
    <name evidence="10" type="ORF">HWN36_04165</name>
</gene>
<evidence type="ECO:0000256" key="1">
    <source>
        <dbReference type="ARBA" id="ARBA00000012"/>
    </source>
</evidence>
<dbReference type="PROSITE" id="PS00793">
    <property type="entry name" value="DHPS_2"/>
    <property type="match status" value="1"/>
</dbReference>
<evidence type="ECO:0000256" key="5">
    <source>
        <dbReference type="ARBA" id="ARBA00022679"/>
    </source>
</evidence>
<comment type="catalytic activity">
    <reaction evidence="1">
        <text>(7,8-dihydropterin-6-yl)methyl diphosphate + 4-aminobenzoate = 7,8-dihydropteroate + diphosphate</text>
        <dbReference type="Rhea" id="RHEA:19949"/>
        <dbReference type="ChEBI" id="CHEBI:17836"/>
        <dbReference type="ChEBI" id="CHEBI:17839"/>
        <dbReference type="ChEBI" id="CHEBI:33019"/>
        <dbReference type="ChEBI" id="CHEBI:72950"/>
        <dbReference type="EC" id="2.5.1.15"/>
    </reaction>
</comment>
<dbReference type="InterPro" id="IPR011005">
    <property type="entry name" value="Dihydropteroate_synth-like_sf"/>
</dbReference>
<dbReference type="NCBIfam" id="TIGR01496">
    <property type="entry name" value="DHPS"/>
    <property type="match status" value="1"/>
</dbReference>
<protein>
    <recommendedName>
        <fullName evidence="4">dihydropteroate synthase</fullName>
        <ecNumber evidence="4">2.5.1.15</ecNumber>
    </recommendedName>
</protein>
<evidence type="ECO:0000256" key="8">
    <source>
        <dbReference type="ARBA" id="ARBA00022909"/>
    </source>
</evidence>
<dbReference type="InterPro" id="IPR045031">
    <property type="entry name" value="DHP_synth-like"/>
</dbReference>
<dbReference type="GO" id="GO:0004156">
    <property type="term" value="F:dihydropteroate synthase activity"/>
    <property type="evidence" value="ECO:0007669"/>
    <property type="project" value="UniProtKB-EC"/>
</dbReference>
<dbReference type="GO" id="GO:0046872">
    <property type="term" value="F:metal ion binding"/>
    <property type="evidence" value="ECO:0007669"/>
    <property type="project" value="UniProtKB-KW"/>
</dbReference>
<comment type="cofactor">
    <cofactor evidence="2">
        <name>Mg(2+)</name>
        <dbReference type="ChEBI" id="CHEBI:18420"/>
    </cofactor>
</comment>
<dbReference type="PANTHER" id="PTHR20941:SF1">
    <property type="entry name" value="FOLIC ACID SYNTHESIS PROTEIN FOL1"/>
    <property type="match status" value="1"/>
</dbReference>
<keyword evidence="5 10" id="KW-0808">Transferase</keyword>
<organism evidence="10 11">
    <name type="scientific">Methanofollis tationis</name>
    <dbReference type="NCBI Taxonomy" id="81417"/>
    <lineage>
        <taxon>Archaea</taxon>
        <taxon>Methanobacteriati</taxon>
        <taxon>Methanobacteriota</taxon>
        <taxon>Stenosarchaea group</taxon>
        <taxon>Methanomicrobia</taxon>
        <taxon>Methanomicrobiales</taxon>
        <taxon>Methanomicrobiaceae</taxon>
        <taxon>Methanofollis</taxon>
    </lineage>
</organism>
<dbReference type="PROSITE" id="PS50972">
    <property type="entry name" value="PTERIN_BINDING"/>
    <property type="match status" value="1"/>
</dbReference>
<sequence>MHPCTVNGMAIGGGAPVRLMGVINCSPESFFPGSYVPRSDVLERALSMTGAGADLVDVGARSTAPGSRPISVQEEIERITAALVCMDGSGVTVSVDTMHPAVLEACLRHDIHAINDIGGLSNPEYAAIAADAGLPVIAMAAQRIPGDPRGTAATLAALCEVAGRADAAGIEDLILDPGVGRWTPERTFEDDWDLCRNFRRFREPGFPVLLAISRKSFIGDLLGRSSEERLAGTLALTARLLPSADMVRAHDVAETHDALFVVRKLEDGS</sequence>
<evidence type="ECO:0000256" key="4">
    <source>
        <dbReference type="ARBA" id="ARBA00012458"/>
    </source>
</evidence>
<dbReference type="InterPro" id="IPR000489">
    <property type="entry name" value="Pterin-binding_dom"/>
</dbReference>
<dbReference type="OrthoDB" id="371861at2157"/>
<dbReference type="Pfam" id="PF00809">
    <property type="entry name" value="Pterin_bind"/>
    <property type="match status" value="1"/>
</dbReference>
<keyword evidence="8" id="KW-0289">Folate biosynthesis</keyword>
<dbReference type="Gene3D" id="3.20.20.20">
    <property type="entry name" value="Dihydropteroate synthase-like"/>
    <property type="match status" value="1"/>
</dbReference>
<dbReference type="InterPro" id="IPR006390">
    <property type="entry name" value="DHP_synth_dom"/>
</dbReference>
<evidence type="ECO:0000259" key="9">
    <source>
        <dbReference type="PROSITE" id="PS50972"/>
    </source>
</evidence>
<reference evidence="10 11" key="1">
    <citation type="submission" date="2020-06" db="EMBL/GenBank/DDBJ databases">
        <title>Methanofollis fontis sp. nov., a methanogen isolated from marine sediments near a cold seep at Four-Way Closure Ridge offshore southwestern Taiwan.</title>
        <authorList>
            <person name="Chen S.-C."/>
            <person name="Teng N.-H."/>
            <person name="Lin Y.-S."/>
            <person name="Lai M.-C."/>
            <person name="Chen H.-H."/>
            <person name="Wang C.-C."/>
        </authorList>
    </citation>
    <scope>NUCLEOTIDE SEQUENCE [LARGE SCALE GENOMIC DNA]</scope>
    <source>
        <strain evidence="10 11">DSM 2702</strain>
    </source>
</reference>
<comment type="pathway">
    <text evidence="3">Cofactor biosynthesis; tetrahydrofolate biosynthesis; 7,8-dihydrofolate from 2-amino-4-hydroxy-6-hydroxymethyl-7,8-dihydropteridine diphosphate and 4-aminobenzoate: step 1/2.</text>
</comment>
<dbReference type="Proteomes" id="UP000570823">
    <property type="component" value="Unassembled WGS sequence"/>
</dbReference>
<feature type="domain" description="Pterin-binding" evidence="9">
    <location>
        <begin position="17"/>
        <end position="260"/>
    </location>
</feature>
<dbReference type="GO" id="GO:0046654">
    <property type="term" value="P:tetrahydrofolate biosynthetic process"/>
    <property type="evidence" value="ECO:0007669"/>
    <property type="project" value="TreeGrafter"/>
</dbReference>
<dbReference type="AlphaFoldDB" id="A0A7K4HNW2"/>
<dbReference type="PANTHER" id="PTHR20941">
    <property type="entry name" value="FOLATE SYNTHESIS PROTEINS"/>
    <property type="match status" value="1"/>
</dbReference>
<dbReference type="SUPFAM" id="SSF51717">
    <property type="entry name" value="Dihydropteroate synthetase-like"/>
    <property type="match status" value="1"/>
</dbReference>
<keyword evidence="11" id="KW-1185">Reference proteome</keyword>
<evidence type="ECO:0000256" key="2">
    <source>
        <dbReference type="ARBA" id="ARBA00001946"/>
    </source>
</evidence>
<dbReference type="EMBL" id="JABXWR010000001">
    <property type="protein sequence ID" value="NVO66518.1"/>
    <property type="molecule type" value="Genomic_DNA"/>
</dbReference>
<evidence type="ECO:0000256" key="7">
    <source>
        <dbReference type="ARBA" id="ARBA00022842"/>
    </source>
</evidence>
<evidence type="ECO:0000256" key="6">
    <source>
        <dbReference type="ARBA" id="ARBA00022723"/>
    </source>
</evidence>
<keyword evidence="6" id="KW-0479">Metal-binding</keyword>
<evidence type="ECO:0000256" key="3">
    <source>
        <dbReference type="ARBA" id="ARBA00004763"/>
    </source>
</evidence>
<evidence type="ECO:0000313" key="11">
    <source>
        <dbReference type="Proteomes" id="UP000570823"/>
    </source>
</evidence>
<accession>A0A7K4HNW2</accession>